<dbReference type="AlphaFoldDB" id="A0A4Y2NFP1"/>
<sequence>MSQRSDLLKWRRNRAAAQRQISEEEKNEKKERAKRYYEKSKQKKNSITNYFQINEGASTSGVNQGASTSIALELLQSHNLRVTKSYFSYIILE</sequence>
<protein>
    <submittedName>
        <fullName evidence="2">Uncharacterized protein</fullName>
    </submittedName>
</protein>
<dbReference type="EMBL" id="BGPR01209475">
    <property type="protein sequence ID" value="GBN38258.1"/>
    <property type="molecule type" value="Genomic_DNA"/>
</dbReference>
<feature type="compositionally biased region" description="Basic and acidic residues" evidence="1">
    <location>
        <begin position="21"/>
        <end position="40"/>
    </location>
</feature>
<keyword evidence="3" id="KW-1185">Reference proteome</keyword>
<feature type="region of interest" description="Disordered" evidence="1">
    <location>
        <begin position="18"/>
        <end position="40"/>
    </location>
</feature>
<proteinExistence type="predicted"/>
<gene>
    <name evidence="2" type="ORF">AVEN_274174_1</name>
</gene>
<reference evidence="2 3" key="1">
    <citation type="journal article" date="2019" name="Sci. Rep.">
        <title>Orb-weaving spider Araneus ventricosus genome elucidates the spidroin gene catalogue.</title>
        <authorList>
            <person name="Kono N."/>
            <person name="Nakamura H."/>
            <person name="Ohtoshi R."/>
            <person name="Moran D.A.P."/>
            <person name="Shinohara A."/>
            <person name="Yoshida Y."/>
            <person name="Fujiwara M."/>
            <person name="Mori M."/>
            <person name="Tomita M."/>
            <person name="Arakawa K."/>
        </authorList>
    </citation>
    <scope>NUCLEOTIDE SEQUENCE [LARGE SCALE GENOMIC DNA]</scope>
</reference>
<name>A0A4Y2NFP1_ARAVE</name>
<evidence type="ECO:0000313" key="2">
    <source>
        <dbReference type="EMBL" id="GBN38258.1"/>
    </source>
</evidence>
<evidence type="ECO:0000313" key="3">
    <source>
        <dbReference type="Proteomes" id="UP000499080"/>
    </source>
</evidence>
<evidence type="ECO:0000256" key="1">
    <source>
        <dbReference type="SAM" id="MobiDB-lite"/>
    </source>
</evidence>
<dbReference type="Proteomes" id="UP000499080">
    <property type="component" value="Unassembled WGS sequence"/>
</dbReference>
<comment type="caution">
    <text evidence="2">The sequence shown here is derived from an EMBL/GenBank/DDBJ whole genome shotgun (WGS) entry which is preliminary data.</text>
</comment>
<accession>A0A4Y2NFP1</accession>
<organism evidence="2 3">
    <name type="scientific">Araneus ventricosus</name>
    <name type="common">Orbweaver spider</name>
    <name type="synonym">Epeira ventricosa</name>
    <dbReference type="NCBI Taxonomy" id="182803"/>
    <lineage>
        <taxon>Eukaryota</taxon>
        <taxon>Metazoa</taxon>
        <taxon>Ecdysozoa</taxon>
        <taxon>Arthropoda</taxon>
        <taxon>Chelicerata</taxon>
        <taxon>Arachnida</taxon>
        <taxon>Araneae</taxon>
        <taxon>Araneomorphae</taxon>
        <taxon>Entelegynae</taxon>
        <taxon>Araneoidea</taxon>
        <taxon>Araneidae</taxon>
        <taxon>Araneus</taxon>
    </lineage>
</organism>